<dbReference type="AlphaFoldDB" id="A0A1E5G065"/>
<keyword evidence="2 6" id="KW-0479">Metal-binding</keyword>
<evidence type="ECO:0000256" key="5">
    <source>
        <dbReference type="ARBA" id="ARBA00023014"/>
    </source>
</evidence>
<keyword evidence="5 6" id="KW-0411">Iron-sulfur</keyword>
<feature type="domain" description="4Fe-4S ferredoxin-type" evidence="8">
    <location>
        <begin position="1"/>
        <end position="29"/>
    </location>
</feature>
<keyword evidence="1 6" id="KW-0813">Transport</keyword>
<dbReference type="InterPro" id="IPR017896">
    <property type="entry name" value="4Fe4S_Fe-S-bd"/>
</dbReference>
<keyword evidence="10" id="KW-1185">Reference proteome</keyword>
<proteinExistence type="predicted"/>
<name>A0A1E5G065_9FIRM</name>
<dbReference type="InterPro" id="IPR001080">
    <property type="entry name" value="3Fe4S_ferredoxin"/>
</dbReference>
<dbReference type="Proteomes" id="UP000094296">
    <property type="component" value="Unassembled WGS sequence"/>
</dbReference>
<dbReference type="PANTHER" id="PTHR36923">
    <property type="entry name" value="FERREDOXIN"/>
    <property type="match status" value="1"/>
</dbReference>
<evidence type="ECO:0000256" key="1">
    <source>
        <dbReference type="ARBA" id="ARBA00022448"/>
    </source>
</evidence>
<evidence type="ECO:0000256" key="6">
    <source>
        <dbReference type="RuleBase" id="RU368020"/>
    </source>
</evidence>
<organism evidence="9 10">
    <name type="scientific">Desulfuribacillus alkaliarsenatis</name>
    <dbReference type="NCBI Taxonomy" id="766136"/>
    <lineage>
        <taxon>Bacteria</taxon>
        <taxon>Bacillati</taxon>
        <taxon>Bacillota</taxon>
        <taxon>Desulfuribacillia</taxon>
        <taxon>Desulfuribacillales</taxon>
        <taxon>Desulfuribacillaceae</taxon>
        <taxon>Desulfuribacillus</taxon>
    </lineage>
</organism>
<dbReference type="Pfam" id="PF13370">
    <property type="entry name" value="Fer4_13"/>
    <property type="match status" value="1"/>
</dbReference>
<dbReference type="Gene3D" id="3.30.70.20">
    <property type="match status" value="1"/>
</dbReference>
<dbReference type="PANTHER" id="PTHR36923:SF3">
    <property type="entry name" value="FERREDOXIN"/>
    <property type="match status" value="1"/>
</dbReference>
<accession>A0A1E5G065</accession>
<dbReference type="InterPro" id="IPR051269">
    <property type="entry name" value="Fe-S_cluster_ET"/>
</dbReference>
<dbReference type="GO" id="GO:0009055">
    <property type="term" value="F:electron transfer activity"/>
    <property type="evidence" value="ECO:0007669"/>
    <property type="project" value="UniProtKB-UniRule"/>
</dbReference>
<dbReference type="EMBL" id="MIJE01000032">
    <property type="protein sequence ID" value="OEF96204.1"/>
    <property type="molecule type" value="Genomic_DNA"/>
</dbReference>
<dbReference type="GO" id="GO:0005506">
    <property type="term" value="F:iron ion binding"/>
    <property type="evidence" value="ECO:0007669"/>
    <property type="project" value="UniProtKB-UniRule"/>
</dbReference>
<evidence type="ECO:0000256" key="7">
    <source>
        <dbReference type="SAM" id="MobiDB-lite"/>
    </source>
</evidence>
<dbReference type="STRING" id="766136.BHF68_08530"/>
<evidence type="ECO:0000259" key="8">
    <source>
        <dbReference type="PROSITE" id="PS51379"/>
    </source>
</evidence>
<dbReference type="PROSITE" id="PS51379">
    <property type="entry name" value="4FE4S_FER_2"/>
    <property type="match status" value="1"/>
</dbReference>
<comment type="caution">
    <text evidence="9">The sequence shown here is derived from an EMBL/GenBank/DDBJ whole genome shotgun (WGS) entry which is preliminary data.</text>
</comment>
<dbReference type="GO" id="GO:0051536">
    <property type="term" value="F:iron-sulfur cluster binding"/>
    <property type="evidence" value="ECO:0007669"/>
    <property type="project" value="UniProtKB-KW"/>
</dbReference>
<reference evidence="9 10" key="1">
    <citation type="submission" date="2016-09" db="EMBL/GenBank/DDBJ databases">
        <title>Draft genome sequence for the type strain of Desulfuribacillus alkaliarsenatis AHT28, an obligately anaerobic, sulfidogenic bacterium isolated from Russian soda lake sediments.</title>
        <authorList>
            <person name="Abin C.A."/>
            <person name="Hollibaugh J.T."/>
        </authorList>
    </citation>
    <scope>NUCLEOTIDE SEQUENCE [LARGE SCALE GENOMIC DNA]</scope>
    <source>
        <strain evidence="9 10">AHT28</strain>
    </source>
</reference>
<sequence length="62" mass="6630">MKVTVDQDLCISCGACIDICSEVFDWNDDGKAEAKTDSVSSELEDSVREASESCPTDAIPIS</sequence>
<keyword evidence="3 6" id="KW-0249">Electron transport</keyword>
<comment type="function">
    <text evidence="6">Ferredoxins are iron-sulfur proteins that transfer electrons in a wide variety of metabolic reactions.</text>
</comment>
<dbReference type="SUPFAM" id="SSF54862">
    <property type="entry name" value="4Fe-4S ferredoxins"/>
    <property type="match status" value="1"/>
</dbReference>
<evidence type="ECO:0000256" key="4">
    <source>
        <dbReference type="ARBA" id="ARBA00023004"/>
    </source>
</evidence>
<evidence type="ECO:0000256" key="3">
    <source>
        <dbReference type="ARBA" id="ARBA00022982"/>
    </source>
</evidence>
<evidence type="ECO:0000313" key="9">
    <source>
        <dbReference type="EMBL" id="OEF96204.1"/>
    </source>
</evidence>
<dbReference type="PRINTS" id="PR00352">
    <property type="entry name" value="3FE4SFRDOXIN"/>
</dbReference>
<feature type="region of interest" description="Disordered" evidence="7">
    <location>
        <begin position="35"/>
        <end position="62"/>
    </location>
</feature>
<dbReference type="RefSeq" id="WP_069643709.1">
    <property type="nucleotide sequence ID" value="NZ_MIJE01000032.1"/>
</dbReference>
<evidence type="ECO:0000313" key="10">
    <source>
        <dbReference type="Proteomes" id="UP000094296"/>
    </source>
</evidence>
<protein>
    <recommendedName>
        <fullName evidence="6">Ferredoxin</fullName>
    </recommendedName>
</protein>
<gene>
    <name evidence="9" type="ORF">BHF68_08530</name>
</gene>
<dbReference type="OrthoDB" id="9801085at2"/>
<evidence type="ECO:0000256" key="2">
    <source>
        <dbReference type="ARBA" id="ARBA00022723"/>
    </source>
</evidence>
<keyword evidence="4 6" id="KW-0408">Iron</keyword>